<dbReference type="AlphaFoldDB" id="A0A4S4LI27"/>
<proteinExistence type="predicted"/>
<organism evidence="2 3">
    <name type="scientific">Phellinidium pouzarii</name>
    <dbReference type="NCBI Taxonomy" id="167371"/>
    <lineage>
        <taxon>Eukaryota</taxon>
        <taxon>Fungi</taxon>
        <taxon>Dikarya</taxon>
        <taxon>Basidiomycota</taxon>
        <taxon>Agaricomycotina</taxon>
        <taxon>Agaricomycetes</taxon>
        <taxon>Hymenochaetales</taxon>
        <taxon>Hymenochaetaceae</taxon>
        <taxon>Phellinidium</taxon>
    </lineage>
</organism>
<comment type="caution">
    <text evidence="2">The sequence shown here is derived from an EMBL/GenBank/DDBJ whole genome shotgun (WGS) entry which is preliminary data.</text>
</comment>
<keyword evidence="3" id="KW-1185">Reference proteome</keyword>
<evidence type="ECO:0000313" key="3">
    <source>
        <dbReference type="Proteomes" id="UP000308199"/>
    </source>
</evidence>
<gene>
    <name evidence="2" type="ORF">EW145_g1962</name>
</gene>
<reference evidence="2 3" key="1">
    <citation type="submission" date="2019-02" db="EMBL/GenBank/DDBJ databases">
        <title>Genome sequencing of the rare red list fungi Phellinidium pouzarii.</title>
        <authorList>
            <person name="Buettner E."/>
            <person name="Kellner H."/>
        </authorList>
    </citation>
    <scope>NUCLEOTIDE SEQUENCE [LARGE SCALE GENOMIC DNA]</scope>
    <source>
        <strain evidence="2 3">DSM 108285</strain>
    </source>
</reference>
<feature type="compositionally biased region" description="Polar residues" evidence="1">
    <location>
        <begin position="81"/>
        <end position="91"/>
    </location>
</feature>
<dbReference type="EMBL" id="SGPK01000061">
    <property type="protein sequence ID" value="THH09500.1"/>
    <property type="molecule type" value="Genomic_DNA"/>
</dbReference>
<evidence type="ECO:0000313" key="2">
    <source>
        <dbReference type="EMBL" id="THH09500.1"/>
    </source>
</evidence>
<feature type="region of interest" description="Disordered" evidence="1">
    <location>
        <begin position="72"/>
        <end position="108"/>
    </location>
</feature>
<dbReference type="Proteomes" id="UP000308199">
    <property type="component" value="Unassembled WGS sequence"/>
</dbReference>
<accession>A0A4S4LI27</accession>
<name>A0A4S4LI27_9AGAM</name>
<evidence type="ECO:0000256" key="1">
    <source>
        <dbReference type="SAM" id="MobiDB-lite"/>
    </source>
</evidence>
<sequence length="172" mass="18549">MSIKDARSNLSSSTHNNESSVMVEVEDIVGVDAGLGLAQPFVAQKVIHATLPVFTPTGAILSPSKNVPALIPEASTRDETTPTTSVGQSDIDTTHDKPEFSRQQSAGATQGSLMGFSQVACINDFEAYDTANTTCFNDFEESILRPDIIDKRMTWEDALRIAVGKQPKSQVF</sequence>
<protein>
    <submittedName>
        <fullName evidence="2">Uncharacterized protein</fullName>
    </submittedName>
</protein>